<dbReference type="Pfam" id="PF05205">
    <property type="entry name" value="COMPASS-Shg1"/>
    <property type="match status" value="1"/>
</dbReference>
<dbReference type="STRING" id="36646.A0A1V6V9U7"/>
<feature type="compositionally biased region" description="Basic and acidic residues" evidence="1">
    <location>
        <begin position="431"/>
        <end position="468"/>
    </location>
</feature>
<dbReference type="PANTHER" id="PTHR28034">
    <property type="entry name" value="SET1 COMPLEX COMPONENT SHG1"/>
    <property type="match status" value="1"/>
</dbReference>
<feature type="compositionally biased region" description="Basic and acidic residues" evidence="1">
    <location>
        <begin position="592"/>
        <end position="619"/>
    </location>
</feature>
<evidence type="ECO:0000256" key="1">
    <source>
        <dbReference type="SAM" id="MobiDB-lite"/>
    </source>
</evidence>
<feature type="compositionally biased region" description="Basic and acidic residues" evidence="1">
    <location>
        <begin position="346"/>
        <end position="355"/>
    </location>
</feature>
<feature type="compositionally biased region" description="Basic residues" evidence="1">
    <location>
        <begin position="521"/>
        <end position="543"/>
    </location>
</feature>
<evidence type="ECO:0000313" key="4">
    <source>
        <dbReference type="Proteomes" id="UP000191500"/>
    </source>
</evidence>
<proteinExistence type="predicted"/>
<feature type="domain" description="BOD1/SHG1" evidence="2">
    <location>
        <begin position="51"/>
        <end position="152"/>
    </location>
</feature>
<dbReference type="EMBL" id="MDDG01000001">
    <property type="protein sequence ID" value="OQE47411.1"/>
    <property type="molecule type" value="Genomic_DNA"/>
</dbReference>
<feature type="region of interest" description="Disordered" evidence="1">
    <location>
        <begin position="346"/>
        <end position="619"/>
    </location>
</feature>
<dbReference type="Proteomes" id="UP000191500">
    <property type="component" value="Unassembled WGS sequence"/>
</dbReference>
<dbReference type="InterPro" id="IPR055264">
    <property type="entry name" value="BOD1/SHG1_dom"/>
</dbReference>
<accession>A0A1V6V9U7</accession>
<name>A0A1V6V9U7_9EURO</name>
<evidence type="ECO:0000259" key="2">
    <source>
        <dbReference type="Pfam" id="PF05205"/>
    </source>
</evidence>
<feature type="compositionally biased region" description="Polar residues" evidence="1">
    <location>
        <begin position="380"/>
        <end position="393"/>
    </location>
</feature>
<dbReference type="PANTHER" id="PTHR28034:SF1">
    <property type="entry name" value="NUCLEOMORPHIN"/>
    <property type="match status" value="1"/>
</dbReference>
<feature type="region of interest" description="Disordered" evidence="1">
    <location>
        <begin position="164"/>
        <end position="325"/>
    </location>
</feature>
<evidence type="ECO:0000313" key="3">
    <source>
        <dbReference type="EMBL" id="OQE47411.1"/>
    </source>
</evidence>
<gene>
    <name evidence="3" type="ORF">PENCOP_c001G00093</name>
</gene>
<organism evidence="3 4">
    <name type="scientific">Penicillium coprophilum</name>
    <dbReference type="NCBI Taxonomy" id="36646"/>
    <lineage>
        <taxon>Eukaryota</taxon>
        <taxon>Fungi</taxon>
        <taxon>Dikarya</taxon>
        <taxon>Ascomycota</taxon>
        <taxon>Pezizomycotina</taxon>
        <taxon>Eurotiomycetes</taxon>
        <taxon>Eurotiomycetidae</taxon>
        <taxon>Eurotiales</taxon>
        <taxon>Aspergillaceae</taxon>
        <taxon>Penicillium</taxon>
    </lineage>
</organism>
<dbReference type="AlphaFoldDB" id="A0A1V6V9U7"/>
<feature type="compositionally biased region" description="Basic and acidic residues" evidence="1">
    <location>
        <begin position="397"/>
        <end position="422"/>
    </location>
</feature>
<keyword evidence="4" id="KW-1185">Reference proteome</keyword>
<feature type="compositionally biased region" description="Basic residues" evidence="1">
    <location>
        <begin position="551"/>
        <end position="566"/>
    </location>
</feature>
<sequence>MGSDEAMANSQEKEDVHSTAKHFIDIESVKRKKFKPDDLPLSAAQHAVIDKLLHSFKKKGGFDSVRKQIWADFNDGEIRTDFTNKLVALAESEIDREPALLSRERGKAATLIEGAVDRGDVYKSVEDSIDQLASKHLDFILESVREIRCQDVGEEVAARELELGNKTDADYESYVSAQREKREKVWREEERKQREIEEEERRTREEERKKKRELERQKDEEDRARRKEIDEQRRADRERQREEQRILDEQRERERDERYERRRREDRERYRGWDRDRSRTRDRDRFRDRSPAYRSDRGLSPWPRDPKHDKSSTSNAPTPVLAPLVDEKSLEEAALQMLLKEGEELAAKARQKPEFDFEEAEAIENGLKPPGSTLGPAKSANDSRFSNTSTRAVSISRDTDPRRGSLADRGDRARHLTRDRSRSRSRRRRTSRYDTDRRRERSRDTSVRSRDRDMDARRGYRDFRDDRGGGSYRPSHRSRSRSAGRRERDRSVGRDRDRIRDRSRSKDRSRNRDRDHDNYRPRRSRPSRSPVRRRSRSRSRSRPRPRDRPRSRSRSTRRRSRSRRRSPSPTLDIDRYVPPTSNRSKSPRRRVRSPERERESRPRLNDIDRYKPISERDKDPTHVKEEALEMIADLVDKHLVAEGVQVDEEVQVVAEGAQVDEEVQVDAEAQADAEVAVAEGTGAVDFHTDALPCTTETTL</sequence>
<reference evidence="4" key="1">
    <citation type="journal article" date="2017" name="Nat. Microbiol.">
        <title>Global analysis of biosynthetic gene clusters reveals vast potential of secondary metabolite production in Penicillium species.</title>
        <authorList>
            <person name="Nielsen J.C."/>
            <person name="Grijseels S."/>
            <person name="Prigent S."/>
            <person name="Ji B."/>
            <person name="Dainat J."/>
            <person name="Nielsen K.F."/>
            <person name="Frisvad J.C."/>
            <person name="Workman M."/>
            <person name="Nielsen J."/>
        </authorList>
    </citation>
    <scope>NUCLEOTIDE SEQUENCE [LARGE SCALE GENOMIC DNA]</scope>
    <source>
        <strain evidence="4">IBT 31321</strain>
    </source>
</reference>
<protein>
    <recommendedName>
        <fullName evidence="2">BOD1/SHG1 domain-containing protein</fullName>
    </recommendedName>
</protein>
<feature type="compositionally biased region" description="Basic residues" evidence="1">
    <location>
        <begin position="474"/>
        <end position="483"/>
    </location>
</feature>
<comment type="caution">
    <text evidence="3">The sequence shown here is derived from an EMBL/GenBank/DDBJ whole genome shotgun (WGS) entry which is preliminary data.</text>
</comment>
<feature type="compositionally biased region" description="Basic and acidic residues" evidence="1">
    <location>
        <begin position="178"/>
        <end position="297"/>
    </location>
</feature>
<feature type="compositionally biased region" description="Basic and acidic residues" evidence="1">
    <location>
        <begin position="484"/>
        <end position="520"/>
    </location>
</feature>